<evidence type="ECO:0000259" key="4">
    <source>
        <dbReference type="Pfam" id="PF01037"/>
    </source>
</evidence>
<dbReference type="Pfam" id="PF13404">
    <property type="entry name" value="HTH_AsnC-type"/>
    <property type="match status" value="2"/>
</dbReference>
<dbReference type="AlphaFoldDB" id="A0A4Q9HVD2"/>
<feature type="domain" description="Transcription regulator AsnC/Lrp ligand binding" evidence="4">
    <location>
        <begin position="279"/>
        <end position="350"/>
    </location>
</feature>
<keyword evidence="3" id="KW-0804">Transcription</keyword>
<dbReference type="EMBL" id="SIXH01000158">
    <property type="protein sequence ID" value="TBO58180.1"/>
    <property type="molecule type" value="Genomic_DNA"/>
</dbReference>
<evidence type="ECO:0000256" key="2">
    <source>
        <dbReference type="ARBA" id="ARBA00023125"/>
    </source>
</evidence>
<dbReference type="PANTHER" id="PTHR30154">
    <property type="entry name" value="LEUCINE-RESPONSIVE REGULATORY PROTEIN"/>
    <property type="match status" value="1"/>
</dbReference>
<organism evidence="6 7">
    <name type="scientific">Streptomyces kasugaensis</name>
    <dbReference type="NCBI Taxonomy" id="1946"/>
    <lineage>
        <taxon>Bacteria</taxon>
        <taxon>Bacillati</taxon>
        <taxon>Actinomycetota</taxon>
        <taxon>Actinomycetes</taxon>
        <taxon>Kitasatosporales</taxon>
        <taxon>Streptomycetaceae</taxon>
        <taxon>Streptomyces</taxon>
    </lineage>
</organism>
<dbReference type="GO" id="GO:0043565">
    <property type="term" value="F:sequence-specific DNA binding"/>
    <property type="evidence" value="ECO:0007669"/>
    <property type="project" value="InterPro"/>
</dbReference>
<dbReference type="InterPro" id="IPR000485">
    <property type="entry name" value="AsnC-type_HTH_dom"/>
</dbReference>
<evidence type="ECO:0000313" key="6">
    <source>
        <dbReference type="EMBL" id="TBO58180.1"/>
    </source>
</evidence>
<gene>
    <name evidence="6" type="ORF">EYS09_18780</name>
</gene>
<dbReference type="SUPFAM" id="SSF54909">
    <property type="entry name" value="Dimeric alpha+beta barrel"/>
    <property type="match status" value="1"/>
</dbReference>
<dbReference type="Gene3D" id="3.30.70.920">
    <property type="match status" value="1"/>
</dbReference>
<dbReference type="InterPro" id="IPR019888">
    <property type="entry name" value="Tscrpt_reg_AsnC-like"/>
</dbReference>
<dbReference type="InterPro" id="IPR036388">
    <property type="entry name" value="WH-like_DNA-bd_sf"/>
</dbReference>
<evidence type="ECO:0000256" key="1">
    <source>
        <dbReference type="ARBA" id="ARBA00023015"/>
    </source>
</evidence>
<evidence type="ECO:0000313" key="7">
    <source>
        <dbReference type="Proteomes" id="UP000292452"/>
    </source>
</evidence>
<keyword evidence="1" id="KW-0805">Transcription regulation</keyword>
<dbReference type="Pfam" id="PF01037">
    <property type="entry name" value="AsnC_trans_reg"/>
    <property type="match status" value="1"/>
</dbReference>
<dbReference type="InterPro" id="IPR011008">
    <property type="entry name" value="Dimeric_a/b-barrel"/>
</dbReference>
<dbReference type="GO" id="GO:0043200">
    <property type="term" value="P:response to amino acid"/>
    <property type="evidence" value="ECO:0007669"/>
    <property type="project" value="TreeGrafter"/>
</dbReference>
<dbReference type="SUPFAM" id="SSF46785">
    <property type="entry name" value="Winged helix' DNA-binding domain"/>
    <property type="match status" value="1"/>
</dbReference>
<dbReference type="InterPro" id="IPR019887">
    <property type="entry name" value="Tscrpt_reg_AsnC/Lrp_C"/>
</dbReference>
<proteinExistence type="predicted"/>
<comment type="caution">
    <text evidence="6">The sequence shown here is derived from an EMBL/GenBank/DDBJ whole genome shotgun (WGS) entry which is preliminary data.</text>
</comment>
<name>A0A4Q9HVD2_STRKA</name>
<feature type="domain" description="HTH asnC-type" evidence="5">
    <location>
        <begin position="43"/>
        <end position="81"/>
    </location>
</feature>
<protein>
    <submittedName>
        <fullName evidence="6">Lrp/AsnC family transcriptional regulator</fullName>
    </submittedName>
</protein>
<evidence type="ECO:0000259" key="5">
    <source>
        <dbReference type="Pfam" id="PF13404"/>
    </source>
</evidence>
<reference evidence="6 7" key="1">
    <citation type="submission" date="2019-02" db="EMBL/GenBank/DDBJ databases">
        <title>Draft Genome Sequence of Streptomyces sp. AM-2504, identified by 16S rRNA comparative analysis as a Streptomyces Kasugaensis strain.</title>
        <authorList>
            <person name="Napolioni V."/>
            <person name="Giuliodori A.M."/>
            <person name="Spurio R."/>
            <person name="Fabbretti A."/>
        </authorList>
    </citation>
    <scope>NUCLEOTIDE SEQUENCE [LARGE SCALE GENOMIC DNA]</scope>
    <source>
        <strain evidence="6 7">AM-2504</strain>
    </source>
</reference>
<evidence type="ECO:0000256" key="3">
    <source>
        <dbReference type="ARBA" id="ARBA00023163"/>
    </source>
</evidence>
<keyword evidence="2" id="KW-0238">DNA-binding</keyword>
<dbReference type="SMART" id="SM00344">
    <property type="entry name" value="HTH_ASNC"/>
    <property type="match status" value="1"/>
</dbReference>
<dbReference type="InterPro" id="IPR036390">
    <property type="entry name" value="WH_DNA-bd_sf"/>
</dbReference>
<keyword evidence="7" id="KW-1185">Reference proteome</keyword>
<accession>A0A4Q9HVD2</accession>
<feature type="domain" description="HTH asnC-type" evidence="5">
    <location>
        <begin position="214"/>
        <end position="255"/>
    </location>
</feature>
<dbReference type="GO" id="GO:0005829">
    <property type="term" value="C:cytosol"/>
    <property type="evidence" value="ECO:0007669"/>
    <property type="project" value="TreeGrafter"/>
</dbReference>
<dbReference type="PANTHER" id="PTHR30154:SF34">
    <property type="entry name" value="TRANSCRIPTIONAL REGULATOR AZLB"/>
    <property type="match status" value="1"/>
</dbReference>
<dbReference type="Proteomes" id="UP000292452">
    <property type="component" value="Unassembled WGS sequence"/>
</dbReference>
<dbReference type="Gene3D" id="1.10.10.10">
    <property type="entry name" value="Winged helix-like DNA-binding domain superfamily/Winged helix DNA-binding domain"/>
    <property type="match status" value="2"/>
</dbReference>
<sequence length="368" mass="39686">MPAGAVTGRACVVRIRTGREGCNESGRRCRLLREIGLGGVEYLDLQLIHALQIDGRAPLRRIASVLGVSDQMAARRYARLREQAGLRVIGRLNPRPVGQTVWALRLQCVPTTALGLAQALAEREDTRWVQLASGGTEVICHLAVHSDSDRDALLMDRLPSSRRVTSITAHRMLRLFKGGPTTWDGPTSALSREQMDALAPSYPLPHAQAAPVELTELDHVLLTALNRDGRASHAALAAEARCHESTVRRRITHLRTAGALFFVLDLDERLLGDPAGTAIWMSVQPSQLAAAGAALAGHPEVAYAAATTGRTNLLANVLCSDDESLYTYLSDRIGTLPGVDTVETAPIIRTLKRDGAVARNGPRPRSAP</sequence>